<keyword evidence="3 11" id="KW-1133">Transmembrane helix</keyword>
<evidence type="ECO:0000256" key="7">
    <source>
        <dbReference type="ARBA" id="ARBA00023170"/>
    </source>
</evidence>
<evidence type="ECO:0000256" key="1">
    <source>
        <dbReference type="ARBA" id="ARBA00004141"/>
    </source>
</evidence>
<feature type="transmembrane region" description="Helical" evidence="11">
    <location>
        <begin position="164"/>
        <end position="182"/>
    </location>
</feature>
<evidence type="ECO:0000256" key="4">
    <source>
        <dbReference type="ARBA" id="ARBA00023040"/>
    </source>
</evidence>
<evidence type="ECO:0000313" key="13">
    <source>
        <dbReference type="Proteomes" id="UP000001554"/>
    </source>
</evidence>
<dbReference type="PANTHER" id="PTHR24238:SF74">
    <property type="entry name" value="PROKINETICIN RECEPTOR 2"/>
    <property type="match status" value="1"/>
</dbReference>
<dbReference type="OrthoDB" id="10011014at2759"/>
<sequence>MAYSNETAPDYYDGYDGTYDYFIPANMSHRPQGEMQVIEELRFKLLISRVVLGVVYGSILFVCTVGNLLLLVVMYRFKKARTRANRLLVNLVLSDLLTSLLCVTFNIDYYVVRGEDWVFGAPMCAIVNYIKTVSLYVSTNTLVTMAVDRCIAVTSGLRTENCRISLTVPITLVWIVSALLAIPDAIFSDTVQFHAADIAIMALPSTFPATNVSLPHHDKAKTYCRRIWSIDQRMAYRANYLFLFVAEFAIPVTIMTVCSALVARKVWDRKFPGNINPWQLRAQKRSRRKTVLLLLLVASFCLCLGPFYVYALIRDFFGHLLHSESTNTMIFYIVEAVAMANCLIDTLAYVAVDNRMRRYIGKLLVCFSCQSKGNNAARADAETKMGRSSTYGNTPIQMRVRRGKTEASSSL</sequence>
<keyword evidence="9 10" id="KW-0807">Transducer</keyword>
<reference evidence="14" key="2">
    <citation type="submission" date="2025-08" db="UniProtKB">
        <authorList>
            <consortium name="RefSeq"/>
        </authorList>
    </citation>
    <scope>IDENTIFICATION</scope>
    <source>
        <strain evidence="14">S238N-H82</strain>
        <tissue evidence="14">Testes</tissue>
    </source>
</reference>
<feature type="transmembrane region" description="Helical" evidence="11">
    <location>
        <begin position="240"/>
        <end position="263"/>
    </location>
</feature>
<dbReference type="OMA" id="MANCLID"/>
<dbReference type="FunFam" id="1.20.1070.10:FF:000912">
    <property type="entry name" value="Uncharacterized protein"/>
    <property type="match status" value="1"/>
</dbReference>
<feature type="transmembrane region" description="Helical" evidence="11">
    <location>
        <begin position="291"/>
        <end position="310"/>
    </location>
</feature>
<dbReference type="PROSITE" id="PS00237">
    <property type="entry name" value="G_PROTEIN_RECEP_F1_1"/>
    <property type="match status" value="1"/>
</dbReference>
<comment type="similarity">
    <text evidence="10">Belongs to the G-protein coupled receptor 1 family.</text>
</comment>
<accession>A0A9J7M3P9</accession>
<dbReference type="GO" id="GO:0008188">
    <property type="term" value="F:neuropeptide receptor activity"/>
    <property type="evidence" value="ECO:0000318"/>
    <property type="project" value="GO_Central"/>
</dbReference>
<keyword evidence="5 11" id="KW-0472">Membrane</keyword>
<evidence type="ECO:0000256" key="10">
    <source>
        <dbReference type="RuleBase" id="RU000688"/>
    </source>
</evidence>
<comment type="subcellular location">
    <subcellularLocation>
        <location evidence="1">Membrane</location>
        <topology evidence="1">Multi-pass membrane protein</topology>
    </subcellularLocation>
</comment>
<proteinExistence type="inferred from homology"/>
<evidence type="ECO:0000256" key="11">
    <source>
        <dbReference type="SAM" id="Phobius"/>
    </source>
</evidence>
<keyword evidence="7 10" id="KW-0675">Receptor</keyword>
<dbReference type="KEGG" id="bfo:118427184"/>
<keyword evidence="6" id="KW-1015">Disulfide bond</keyword>
<evidence type="ECO:0000256" key="2">
    <source>
        <dbReference type="ARBA" id="ARBA00022692"/>
    </source>
</evidence>
<feature type="transmembrane region" description="Helical" evidence="11">
    <location>
        <begin position="119"/>
        <end position="143"/>
    </location>
</feature>
<dbReference type="GO" id="GO:0005886">
    <property type="term" value="C:plasma membrane"/>
    <property type="evidence" value="ECO:0000318"/>
    <property type="project" value="GO_Central"/>
</dbReference>
<feature type="transmembrane region" description="Helical" evidence="11">
    <location>
        <begin position="330"/>
        <end position="352"/>
    </location>
</feature>
<evidence type="ECO:0000256" key="6">
    <source>
        <dbReference type="ARBA" id="ARBA00023157"/>
    </source>
</evidence>
<reference evidence="13" key="1">
    <citation type="journal article" date="2020" name="Nat. Ecol. Evol.">
        <title>Deeply conserved synteny resolves early events in vertebrate evolution.</title>
        <authorList>
            <person name="Simakov O."/>
            <person name="Marletaz F."/>
            <person name="Yue J.X."/>
            <person name="O'Connell B."/>
            <person name="Jenkins J."/>
            <person name="Brandt A."/>
            <person name="Calef R."/>
            <person name="Tung C.H."/>
            <person name="Huang T.K."/>
            <person name="Schmutz J."/>
            <person name="Satoh N."/>
            <person name="Yu J.K."/>
            <person name="Putnam N.H."/>
            <person name="Green R.E."/>
            <person name="Rokhsar D.S."/>
        </authorList>
    </citation>
    <scope>NUCLEOTIDE SEQUENCE [LARGE SCALE GENOMIC DNA]</scope>
    <source>
        <strain evidence="13">S238N-H82</strain>
    </source>
</reference>
<keyword evidence="2 10" id="KW-0812">Transmembrane</keyword>
<dbReference type="Gene3D" id="1.20.1070.10">
    <property type="entry name" value="Rhodopsin 7-helix transmembrane proteins"/>
    <property type="match status" value="1"/>
</dbReference>
<dbReference type="PROSITE" id="PS50262">
    <property type="entry name" value="G_PROTEIN_RECEP_F1_2"/>
    <property type="match status" value="1"/>
</dbReference>
<dbReference type="SUPFAM" id="SSF81321">
    <property type="entry name" value="Family A G protein-coupled receptor-like"/>
    <property type="match status" value="1"/>
</dbReference>
<feature type="transmembrane region" description="Helical" evidence="11">
    <location>
        <begin position="87"/>
        <end position="107"/>
    </location>
</feature>
<evidence type="ECO:0000256" key="8">
    <source>
        <dbReference type="ARBA" id="ARBA00023180"/>
    </source>
</evidence>
<dbReference type="InterPro" id="IPR000276">
    <property type="entry name" value="GPCR_Rhodpsn"/>
</dbReference>
<dbReference type="Proteomes" id="UP000001554">
    <property type="component" value="Chromosome 12"/>
</dbReference>
<feature type="transmembrane region" description="Helical" evidence="11">
    <location>
        <begin position="50"/>
        <end position="75"/>
    </location>
</feature>
<keyword evidence="13" id="KW-1185">Reference proteome</keyword>
<evidence type="ECO:0000313" key="14">
    <source>
        <dbReference type="RefSeq" id="XP_035692714.1"/>
    </source>
</evidence>
<gene>
    <name evidence="14" type="primary">LOC118427184</name>
</gene>
<dbReference type="PRINTS" id="PR00237">
    <property type="entry name" value="GPCRRHODOPSN"/>
</dbReference>
<dbReference type="InterPro" id="IPR017452">
    <property type="entry name" value="GPCR_Rhodpsn_7TM"/>
</dbReference>
<keyword evidence="4 10" id="KW-0297">G-protein coupled receptor</keyword>
<dbReference type="GO" id="GO:0007218">
    <property type="term" value="P:neuropeptide signaling pathway"/>
    <property type="evidence" value="ECO:0000318"/>
    <property type="project" value="GO_Central"/>
</dbReference>
<dbReference type="Pfam" id="PF00001">
    <property type="entry name" value="7tm_1"/>
    <property type="match status" value="1"/>
</dbReference>
<dbReference type="GeneID" id="118427184"/>
<name>A0A9J7M3P9_BRAFL</name>
<evidence type="ECO:0000256" key="5">
    <source>
        <dbReference type="ARBA" id="ARBA00023136"/>
    </source>
</evidence>
<dbReference type="AlphaFoldDB" id="A0A9J7M3P9"/>
<dbReference type="PANTHER" id="PTHR24238">
    <property type="entry name" value="G-PROTEIN COUPLED RECEPTOR"/>
    <property type="match status" value="1"/>
</dbReference>
<organism evidence="13 14">
    <name type="scientific">Branchiostoma floridae</name>
    <name type="common">Florida lancelet</name>
    <name type="synonym">Amphioxus</name>
    <dbReference type="NCBI Taxonomy" id="7739"/>
    <lineage>
        <taxon>Eukaryota</taxon>
        <taxon>Metazoa</taxon>
        <taxon>Chordata</taxon>
        <taxon>Cephalochordata</taxon>
        <taxon>Leptocardii</taxon>
        <taxon>Amphioxiformes</taxon>
        <taxon>Branchiostomatidae</taxon>
        <taxon>Branchiostoma</taxon>
    </lineage>
</organism>
<keyword evidence="8" id="KW-0325">Glycoprotein</keyword>
<protein>
    <submittedName>
        <fullName evidence="14">Prokineticin receptor 2-like</fullName>
    </submittedName>
</protein>
<dbReference type="RefSeq" id="XP_035692714.1">
    <property type="nucleotide sequence ID" value="XM_035836821.1"/>
</dbReference>
<feature type="domain" description="G-protein coupled receptors family 1 profile" evidence="12">
    <location>
        <begin position="66"/>
        <end position="349"/>
    </location>
</feature>
<evidence type="ECO:0000256" key="3">
    <source>
        <dbReference type="ARBA" id="ARBA00022989"/>
    </source>
</evidence>
<evidence type="ECO:0000259" key="12">
    <source>
        <dbReference type="PROSITE" id="PS50262"/>
    </source>
</evidence>
<evidence type="ECO:0000256" key="9">
    <source>
        <dbReference type="ARBA" id="ARBA00023224"/>
    </source>
</evidence>